<dbReference type="OrthoDB" id="5852712at2759"/>
<feature type="compositionally biased region" description="Polar residues" evidence="1">
    <location>
        <begin position="75"/>
        <end position="87"/>
    </location>
</feature>
<feature type="compositionally biased region" description="Basic and acidic residues" evidence="1">
    <location>
        <begin position="65"/>
        <end position="74"/>
    </location>
</feature>
<name>A0A0B1SAD9_OESDE</name>
<evidence type="ECO:0000256" key="1">
    <source>
        <dbReference type="SAM" id="MobiDB-lite"/>
    </source>
</evidence>
<dbReference type="AlphaFoldDB" id="A0A0B1SAD9"/>
<evidence type="ECO:0000313" key="2">
    <source>
        <dbReference type="EMBL" id="KHJ82263.1"/>
    </source>
</evidence>
<keyword evidence="3" id="KW-1185">Reference proteome</keyword>
<gene>
    <name evidence="2" type="ORF">OESDEN_18045</name>
</gene>
<proteinExistence type="predicted"/>
<reference evidence="2 3" key="1">
    <citation type="submission" date="2014-03" db="EMBL/GenBank/DDBJ databases">
        <title>Draft genome of the hookworm Oesophagostomum dentatum.</title>
        <authorList>
            <person name="Mitreva M."/>
        </authorList>
    </citation>
    <scope>NUCLEOTIDE SEQUENCE [LARGE SCALE GENOMIC DNA]</scope>
    <source>
        <strain evidence="2 3">OD-Hann</strain>
    </source>
</reference>
<evidence type="ECO:0000313" key="3">
    <source>
        <dbReference type="Proteomes" id="UP000053660"/>
    </source>
</evidence>
<organism evidence="2 3">
    <name type="scientific">Oesophagostomum dentatum</name>
    <name type="common">Nodular worm</name>
    <dbReference type="NCBI Taxonomy" id="61180"/>
    <lineage>
        <taxon>Eukaryota</taxon>
        <taxon>Metazoa</taxon>
        <taxon>Ecdysozoa</taxon>
        <taxon>Nematoda</taxon>
        <taxon>Chromadorea</taxon>
        <taxon>Rhabditida</taxon>
        <taxon>Rhabditina</taxon>
        <taxon>Rhabditomorpha</taxon>
        <taxon>Strongyloidea</taxon>
        <taxon>Strongylidae</taxon>
        <taxon>Oesophagostomum</taxon>
    </lineage>
</organism>
<feature type="region of interest" description="Disordered" evidence="1">
    <location>
        <begin position="65"/>
        <end position="122"/>
    </location>
</feature>
<dbReference type="Proteomes" id="UP000053660">
    <property type="component" value="Unassembled WGS sequence"/>
</dbReference>
<dbReference type="EMBL" id="KN580832">
    <property type="protein sequence ID" value="KHJ82263.1"/>
    <property type="molecule type" value="Genomic_DNA"/>
</dbReference>
<sequence>MESYRERFELAVQEIESLTRANEEVRHLESALEQNRSEKAKLYENLTNLQSIVELESQIAVLLRERDKANEHSPDTPSSSGINQSAPTEHVAVQIELEGNHEKCRDKPTSDRPAKSREKNCGGISFSSELELLWRNLSKWWGTLPRC</sequence>
<accession>A0A0B1SAD9</accession>
<feature type="compositionally biased region" description="Basic and acidic residues" evidence="1">
    <location>
        <begin position="98"/>
        <end position="120"/>
    </location>
</feature>
<protein>
    <submittedName>
        <fullName evidence="2">Uncharacterized protein</fullName>
    </submittedName>
</protein>